<dbReference type="PRINTS" id="PR00420">
    <property type="entry name" value="RNGMNOXGNASE"/>
</dbReference>
<keyword evidence="2" id="KW-0285">Flavoprotein</keyword>
<evidence type="ECO:0000256" key="1">
    <source>
        <dbReference type="ARBA" id="ARBA00001974"/>
    </source>
</evidence>
<dbReference type="Gene3D" id="3.50.50.60">
    <property type="entry name" value="FAD/NAD(P)-binding domain"/>
    <property type="match status" value="1"/>
</dbReference>
<evidence type="ECO:0000256" key="6">
    <source>
        <dbReference type="SAM" id="SignalP"/>
    </source>
</evidence>
<evidence type="ECO:0000256" key="2">
    <source>
        <dbReference type="ARBA" id="ARBA00022630"/>
    </source>
</evidence>
<keyword evidence="4" id="KW-0560">Oxidoreductase</keyword>
<protein>
    <submittedName>
        <fullName evidence="8">FAD dependent oxidoreductase monooxygenase</fullName>
    </submittedName>
</protein>
<dbReference type="RefSeq" id="XP_037199098.1">
    <property type="nucleotide sequence ID" value="XM_037347064.1"/>
</dbReference>
<evidence type="ECO:0000256" key="5">
    <source>
        <dbReference type="ARBA" id="ARBA00023033"/>
    </source>
</evidence>
<reference evidence="8 9" key="1">
    <citation type="submission" date="2020-05" db="EMBL/GenBank/DDBJ databases">
        <title>Identification and distribution of gene clusters putatively required for synthesis of sphingolipid metabolism inhibitors in phylogenetically diverse species of the filamentous fungus Fusarium.</title>
        <authorList>
            <person name="Kim H.-S."/>
            <person name="Busman M."/>
            <person name="Brown D.W."/>
            <person name="Divon H."/>
            <person name="Uhlig S."/>
            <person name="Proctor R.H."/>
        </authorList>
    </citation>
    <scope>NUCLEOTIDE SEQUENCE [LARGE SCALE GENOMIC DNA]</scope>
    <source>
        <strain evidence="8 9">NRRL 66243</strain>
    </source>
</reference>
<dbReference type="PANTHER" id="PTHR47178">
    <property type="entry name" value="MONOOXYGENASE, FAD-BINDING"/>
    <property type="match status" value="1"/>
</dbReference>
<evidence type="ECO:0000259" key="7">
    <source>
        <dbReference type="Pfam" id="PF01494"/>
    </source>
</evidence>
<keyword evidence="9" id="KW-1185">Reference proteome</keyword>
<keyword evidence="3" id="KW-0274">FAD</keyword>
<dbReference type="Pfam" id="PF01494">
    <property type="entry name" value="FAD_binding_3"/>
    <property type="match status" value="1"/>
</dbReference>
<proteinExistence type="predicted"/>
<sequence length="292" mass="32607">MASFNVIIIGAGLSGALLANGLFNNGVQVAIYERDDKETNREGYHIYLGSPALAGFKACLNSQQLDAVLGKLGRNSSKTMFTAPTVHDAQFRKIIELVKVPFYAKSTPINRSTLRRLLHEPLQKAGCAFYGHIFQSYEHFVDEYGCDKIRVQFTDGTTATCDVLIGADGSASRVNYQVGARNLVPLPTKISFLDKGRLPYSKLRELPEVLQKGPVFAFSKGIVLLFAVYLPPKSTSVSKDVIDKNQPVYEEEEASWYWSLTVDRDMIPFIQLSDIPQRRIFCQSLVKTWSPE</sequence>
<evidence type="ECO:0000256" key="4">
    <source>
        <dbReference type="ARBA" id="ARBA00023002"/>
    </source>
</evidence>
<dbReference type="GO" id="GO:0071949">
    <property type="term" value="F:FAD binding"/>
    <property type="evidence" value="ECO:0007669"/>
    <property type="project" value="InterPro"/>
</dbReference>
<feature type="domain" description="FAD-binding" evidence="7">
    <location>
        <begin position="5"/>
        <end position="40"/>
    </location>
</feature>
<dbReference type="EMBL" id="JAAQRI010000490">
    <property type="protein sequence ID" value="KAF5613641.1"/>
    <property type="molecule type" value="Genomic_DNA"/>
</dbReference>
<keyword evidence="5 8" id="KW-0503">Monooxygenase</keyword>
<dbReference type="Proteomes" id="UP000530670">
    <property type="component" value="Unassembled WGS sequence"/>
</dbReference>
<comment type="cofactor">
    <cofactor evidence="1">
        <name>FAD</name>
        <dbReference type="ChEBI" id="CHEBI:57692"/>
    </cofactor>
</comment>
<gene>
    <name evidence="8" type="ORF">FTJAE_13880</name>
</gene>
<name>A0A8H5QH06_9HYPO</name>
<dbReference type="InterPro" id="IPR036188">
    <property type="entry name" value="FAD/NAD-bd_sf"/>
</dbReference>
<evidence type="ECO:0000256" key="3">
    <source>
        <dbReference type="ARBA" id="ARBA00022827"/>
    </source>
</evidence>
<keyword evidence="6" id="KW-0732">Signal</keyword>
<dbReference type="SUPFAM" id="SSF51905">
    <property type="entry name" value="FAD/NAD(P)-binding domain"/>
    <property type="match status" value="1"/>
</dbReference>
<dbReference type="PANTHER" id="PTHR47178:SF5">
    <property type="entry name" value="FAD-BINDING DOMAIN-CONTAINING PROTEIN"/>
    <property type="match status" value="1"/>
</dbReference>
<evidence type="ECO:0000313" key="9">
    <source>
        <dbReference type="Proteomes" id="UP000530670"/>
    </source>
</evidence>
<accession>A0A8H5QH06</accession>
<dbReference type="GeneID" id="59299334"/>
<organism evidence="8 9">
    <name type="scientific">Fusarium tjaetaba</name>
    <dbReference type="NCBI Taxonomy" id="1567544"/>
    <lineage>
        <taxon>Eukaryota</taxon>
        <taxon>Fungi</taxon>
        <taxon>Dikarya</taxon>
        <taxon>Ascomycota</taxon>
        <taxon>Pezizomycotina</taxon>
        <taxon>Sordariomycetes</taxon>
        <taxon>Hypocreomycetidae</taxon>
        <taxon>Hypocreales</taxon>
        <taxon>Nectriaceae</taxon>
        <taxon>Fusarium</taxon>
        <taxon>Fusarium fujikuroi species complex</taxon>
    </lineage>
</organism>
<feature type="chain" id="PRO_5034308684" evidence="6">
    <location>
        <begin position="20"/>
        <end position="292"/>
    </location>
</feature>
<comment type="caution">
    <text evidence="8">The sequence shown here is derived from an EMBL/GenBank/DDBJ whole genome shotgun (WGS) entry which is preliminary data.</text>
</comment>
<dbReference type="GO" id="GO:0004497">
    <property type="term" value="F:monooxygenase activity"/>
    <property type="evidence" value="ECO:0007669"/>
    <property type="project" value="UniProtKB-KW"/>
</dbReference>
<feature type="signal peptide" evidence="6">
    <location>
        <begin position="1"/>
        <end position="19"/>
    </location>
</feature>
<dbReference type="AlphaFoldDB" id="A0A8H5QH06"/>
<dbReference type="InterPro" id="IPR002938">
    <property type="entry name" value="FAD-bd"/>
</dbReference>
<evidence type="ECO:0000313" key="8">
    <source>
        <dbReference type="EMBL" id="KAF5613641.1"/>
    </source>
</evidence>
<dbReference type="OrthoDB" id="655030at2759"/>